<reference evidence="2 3" key="1">
    <citation type="submission" date="2021-01" db="EMBL/GenBank/DDBJ databases">
        <title>Identification and Characterization of Corynebacterium sp.</title>
        <authorList>
            <person name="Luo Q."/>
            <person name="Qu P."/>
            <person name="Chen Q."/>
        </authorList>
    </citation>
    <scope>NUCLEOTIDE SEQUENCE [LARGE SCALE GENOMIC DNA]</scope>
    <source>
        <strain evidence="2 3">MC-18</strain>
    </source>
</reference>
<dbReference type="InterPro" id="IPR015422">
    <property type="entry name" value="PyrdxlP-dep_Trfase_small"/>
</dbReference>
<dbReference type="Proteomes" id="UP001205920">
    <property type="component" value="Unassembled WGS sequence"/>
</dbReference>
<keyword evidence="3" id="KW-1185">Reference proteome</keyword>
<organism evidence="2 3">
    <name type="scientific">Corynebacterium lipophilum</name>
    <dbReference type="NCBI Taxonomy" id="2804918"/>
    <lineage>
        <taxon>Bacteria</taxon>
        <taxon>Bacillati</taxon>
        <taxon>Actinomycetota</taxon>
        <taxon>Actinomycetes</taxon>
        <taxon>Mycobacteriales</taxon>
        <taxon>Corynebacteriaceae</taxon>
        <taxon>Corynebacterium</taxon>
    </lineage>
</organism>
<evidence type="ECO:0000313" key="3">
    <source>
        <dbReference type="Proteomes" id="UP001205920"/>
    </source>
</evidence>
<proteinExistence type="predicted"/>
<comment type="caution">
    <text evidence="2">The sequence shown here is derived from an EMBL/GenBank/DDBJ whole genome shotgun (WGS) entry which is preliminary data.</text>
</comment>
<dbReference type="PANTHER" id="PTHR43586">
    <property type="entry name" value="CYSTEINE DESULFURASE"/>
    <property type="match status" value="1"/>
</dbReference>
<evidence type="ECO:0000313" key="2">
    <source>
        <dbReference type="EMBL" id="MCO6394281.1"/>
    </source>
</evidence>
<dbReference type="GO" id="GO:0008483">
    <property type="term" value="F:transaminase activity"/>
    <property type="evidence" value="ECO:0007669"/>
    <property type="project" value="UniProtKB-KW"/>
</dbReference>
<dbReference type="EMBL" id="JAEUWV010000004">
    <property type="protein sequence ID" value="MCO6394281.1"/>
    <property type="molecule type" value="Genomic_DNA"/>
</dbReference>
<dbReference type="SUPFAM" id="SSF53383">
    <property type="entry name" value="PLP-dependent transferases"/>
    <property type="match status" value="1"/>
</dbReference>
<dbReference type="InterPro" id="IPR000192">
    <property type="entry name" value="Aminotrans_V_dom"/>
</dbReference>
<accession>A0AAW5HWQ9</accession>
<sequence length="384" mass="41210">MNAHDCPQIPERVSAAVARSFRMSTAVARPEPRVGSHARPTVGVPEGQSFLFDARSAIADLCNVSPERVVLGPSLPVLYSALVLAMRPLFRHRSSVVVCNADRPVLTDALARCAEDAQLRWAQTDLATGDVPAWQFGELVDGSTRLVAVPAAHEVLGSVVRVADIADTVRDRSRAWVLADVSAYAPYYLMDFDSFGADILGIDVAELGGPQVAALVFRDEAMFGRLDMSALQLDVSTGLAGGVSAIVDHYARLVEEPGRRKTRRNRLEFSMGLTQRYMRGLRDDLHTFLGTLPSVHIVGVSGEAAEGSRMEHTPRLVFGVHGVPAETVHQRLFANGIVSTPAPTTPLLQDMGVAEMGGAVAVGLGPFNTEVDIEQLIRTVASLA</sequence>
<dbReference type="Gene3D" id="3.90.1150.10">
    <property type="entry name" value="Aspartate Aminotransferase, domain 1"/>
    <property type="match status" value="1"/>
</dbReference>
<feature type="domain" description="Aminotransferase class V" evidence="1">
    <location>
        <begin position="54"/>
        <end position="202"/>
    </location>
</feature>
<dbReference type="Pfam" id="PF00266">
    <property type="entry name" value="Aminotran_5"/>
    <property type="match status" value="1"/>
</dbReference>
<dbReference type="InterPro" id="IPR015424">
    <property type="entry name" value="PyrdxlP-dep_Trfase"/>
</dbReference>
<dbReference type="InterPro" id="IPR015421">
    <property type="entry name" value="PyrdxlP-dep_Trfase_major"/>
</dbReference>
<name>A0AAW5HWQ9_9CORY</name>
<gene>
    <name evidence="2" type="ORF">JMN37_04710</name>
</gene>
<protein>
    <submittedName>
        <fullName evidence="2">Aminotransferase class V-fold PLP-dependent enzyme</fullName>
    </submittedName>
</protein>
<dbReference type="PANTHER" id="PTHR43586:SF21">
    <property type="entry name" value="PYRIDOXAL PHOSPHATE (PLP)-DEPENDENT ASPARTATE AMINOTRANSFERASE SUPERFAMILY"/>
    <property type="match status" value="1"/>
</dbReference>
<keyword evidence="2" id="KW-0808">Transferase</keyword>
<keyword evidence="2" id="KW-0032">Aminotransferase</keyword>
<evidence type="ECO:0000259" key="1">
    <source>
        <dbReference type="Pfam" id="PF00266"/>
    </source>
</evidence>
<dbReference type="AlphaFoldDB" id="A0AAW5HWQ9"/>
<dbReference type="Gene3D" id="3.40.640.10">
    <property type="entry name" value="Type I PLP-dependent aspartate aminotransferase-like (Major domain)"/>
    <property type="match status" value="1"/>
</dbReference>